<dbReference type="Pfam" id="PF00211">
    <property type="entry name" value="Guanylate_cyc"/>
    <property type="match status" value="1"/>
</dbReference>
<gene>
    <name evidence="17" type="ORF">TAPDE_003635</name>
</gene>
<accession>R4XJ65</accession>
<keyword evidence="9" id="KW-0115">cAMP biosynthesis</keyword>
<evidence type="ECO:0000256" key="7">
    <source>
        <dbReference type="ARBA" id="ARBA00022737"/>
    </source>
</evidence>
<dbReference type="GO" id="GO:0004016">
    <property type="term" value="F:adenylate cyclase activity"/>
    <property type="evidence" value="ECO:0007669"/>
    <property type="project" value="UniProtKB-EC"/>
</dbReference>
<dbReference type="GO" id="GO:0035556">
    <property type="term" value="P:intracellular signal transduction"/>
    <property type="evidence" value="ECO:0007669"/>
    <property type="project" value="InterPro"/>
</dbReference>
<feature type="compositionally biased region" description="Basic and acidic residues" evidence="13">
    <location>
        <begin position="260"/>
        <end position="270"/>
    </location>
</feature>
<evidence type="ECO:0000256" key="6">
    <source>
        <dbReference type="ARBA" id="ARBA00022723"/>
    </source>
</evidence>
<comment type="caution">
    <text evidence="17">The sequence shown here is derived from an EMBL/GenBank/DDBJ whole genome shotgun (WGS) entry which is preliminary data.</text>
</comment>
<dbReference type="InterPro" id="IPR001611">
    <property type="entry name" value="Leu-rich_rpt"/>
</dbReference>
<dbReference type="Gene3D" id="3.30.70.1230">
    <property type="entry name" value="Nucleotide cyclase"/>
    <property type="match status" value="1"/>
</dbReference>
<feature type="region of interest" description="Disordered" evidence="13">
    <location>
        <begin position="28"/>
        <end position="81"/>
    </location>
</feature>
<evidence type="ECO:0000256" key="3">
    <source>
        <dbReference type="ARBA" id="ARBA00012201"/>
    </source>
</evidence>
<keyword evidence="18" id="KW-1185">Reference proteome</keyword>
<organism evidence="17 18">
    <name type="scientific">Taphrina deformans (strain PYCC 5710 / ATCC 11124 / CBS 356.35 / IMI 108563 / JCM 9778 / NBRC 8474)</name>
    <name type="common">Peach leaf curl fungus</name>
    <name type="synonym">Lalaria deformans</name>
    <dbReference type="NCBI Taxonomy" id="1097556"/>
    <lineage>
        <taxon>Eukaryota</taxon>
        <taxon>Fungi</taxon>
        <taxon>Dikarya</taxon>
        <taxon>Ascomycota</taxon>
        <taxon>Taphrinomycotina</taxon>
        <taxon>Taphrinomycetes</taxon>
        <taxon>Taphrinales</taxon>
        <taxon>Taphrinaceae</taxon>
        <taxon>Taphrina</taxon>
    </lineage>
</organism>
<dbReference type="SMART" id="SM00044">
    <property type="entry name" value="CYCc"/>
    <property type="match status" value="1"/>
</dbReference>
<dbReference type="CDD" id="cd07302">
    <property type="entry name" value="CHD"/>
    <property type="match status" value="1"/>
</dbReference>
<protein>
    <recommendedName>
        <fullName evidence="4">Adenylate cyclase</fullName>
        <ecNumber evidence="3">4.6.1.1</ecNumber>
    </recommendedName>
    <alternativeName>
        <fullName evidence="11">ATP pyrophosphate-lyase</fullName>
    </alternativeName>
    <alternativeName>
        <fullName evidence="12">Adenylyl cyclase</fullName>
    </alternativeName>
</protein>
<feature type="compositionally biased region" description="Polar residues" evidence="13">
    <location>
        <begin position="114"/>
        <end position="125"/>
    </location>
</feature>
<dbReference type="InterPro" id="IPR000159">
    <property type="entry name" value="RA_dom"/>
</dbReference>
<dbReference type="InterPro" id="IPR001932">
    <property type="entry name" value="PPM-type_phosphatase-like_dom"/>
</dbReference>
<dbReference type="CDD" id="cd00143">
    <property type="entry name" value="PP2Cc"/>
    <property type="match status" value="1"/>
</dbReference>
<dbReference type="Pfam" id="PF13855">
    <property type="entry name" value="LRR_8"/>
    <property type="match status" value="2"/>
</dbReference>
<evidence type="ECO:0000256" key="5">
    <source>
        <dbReference type="ARBA" id="ARBA00022614"/>
    </source>
</evidence>
<feature type="domain" description="PPM-type phosphatase" evidence="16">
    <location>
        <begin position="1160"/>
        <end position="1455"/>
    </location>
</feature>
<feature type="region of interest" description="Disordered" evidence="13">
    <location>
        <begin position="244"/>
        <end position="317"/>
    </location>
</feature>
<dbReference type="Pfam" id="PF23598">
    <property type="entry name" value="LRR_14"/>
    <property type="match status" value="1"/>
</dbReference>
<evidence type="ECO:0000256" key="10">
    <source>
        <dbReference type="ARBA" id="ARBA00023239"/>
    </source>
</evidence>
<evidence type="ECO:0000256" key="9">
    <source>
        <dbReference type="ARBA" id="ARBA00022998"/>
    </source>
</evidence>
<dbReference type="GO" id="GO:0006171">
    <property type="term" value="P:cAMP biosynthetic process"/>
    <property type="evidence" value="ECO:0007669"/>
    <property type="project" value="UniProtKB-KW"/>
</dbReference>
<keyword evidence="5" id="KW-0433">Leucine-rich repeat</keyword>
<feature type="compositionally biased region" description="Polar residues" evidence="13">
    <location>
        <begin position="68"/>
        <end position="79"/>
    </location>
</feature>
<evidence type="ECO:0000256" key="12">
    <source>
        <dbReference type="ARBA" id="ARBA00032637"/>
    </source>
</evidence>
<name>R4XJ65_TAPDE</name>
<dbReference type="SUPFAM" id="SSF52058">
    <property type="entry name" value="L domain-like"/>
    <property type="match status" value="2"/>
</dbReference>
<feature type="region of interest" description="Disordered" evidence="13">
    <location>
        <begin position="405"/>
        <end position="441"/>
    </location>
</feature>
<dbReference type="SUPFAM" id="SSF55073">
    <property type="entry name" value="Nucleotide cyclase"/>
    <property type="match status" value="1"/>
</dbReference>
<dbReference type="EC" id="4.6.1.1" evidence="3"/>
<dbReference type="PANTHER" id="PTHR48051">
    <property type="match status" value="1"/>
</dbReference>
<dbReference type="eggNOG" id="KOG0618">
    <property type="taxonomic scope" value="Eukaryota"/>
</dbReference>
<feature type="region of interest" description="Disordered" evidence="13">
    <location>
        <begin position="113"/>
        <end position="146"/>
    </location>
</feature>
<evidence type="ECO:0000259" key="14">
    <source>
        <dbReference type="PROSITE" id="PS50125"/>
    </source>
</evidence>
<dbReference type="VEuPathDB" id="FungiDB:TAPDE_003635"/>
<proteinExistence type="inferred from homology"/>
<dbReference type="Proteomes" id="UP000013776">
    <property type="component" value="Unassembled WGS sequence"/>
</dbReference>
<sequence length="1880" mass="207743">MNGRSGHRPLDGDALRIQQLTAKLAQVQKDQSFLNPRAPGSHGFPGSASSSKHNAAVPRSIMGDKARTNSQISPRTTLDGSLPMMQHSFAEGEHSRISPSAQHHRLAPVIHSPSAANSATLSQDTSDSERFHTSYSHGSAANNHVNSGTKASVDIAPFMYSTSSNVPASTSATPTTRSELANTFDAVNGRRGSSSHVTSSSPLNPNKTNNALGPPLKLSRSRRDAADLGANAQIQRKQSRGFFNTLMGKKKRESSTASKEPTRAEAKLHQELFTSPFENANQQPRRPAYHTPSLSSLRIPQARRSDSHSEPSTMQRIKSSVISIDRSPGSSISTGGITLDTDMSRMTGIVGISQETALPKQDFTFGSRGDSTASATNEEFGDAAWAPPESWAVRRPEDIARDDALFDGPDPLDDPIPTAQPEKKISAATVSSEQQSKKGPNHQMRIFRGDWTFATVACHLQTTTDGLMTVLGRKFFLPSVANYQILIERNGLSRILQSWEKPFVLQKTLLEEAGYTEQDRLEEIGRDDNAYLCRFIFTTCSVPSFSVENDSSGAQFEHFDLSGRNVQTIPIVLYKHASTLRSLDVSRNLSLDIPIDFIQSCPQLTSIVCTHNETGRLPTNIVHARALMMLDVSFNRMTELHDQIDQLPNLVCLIARNNRLSKLPPTMSCLSNIKRLNLSSNSFTTFPKEICNLKNLEDLDLSFNRISAVPEAIGSLTKLKRLSINNNRLLGTLPHAFTKLTALREVDLRFNHLTTLDILSYCPMLESISAGHNAVTVVESQFPSARLFHLNKCPVTKFTLQTCGLTLTSLDLSNAKLPSIPDAMFDNLTNLIKLVLDNNHFTYLPPQLGRLTKLQHLSCTSNQLSVLPEELGELCELRVLDVHSNNLKTIPTSTWLLTGLISLNASSNLLTAFPEPPVQLVHKDSLPHNGLSPVVEEHVFTIVDEQRRDSVASIHTRSSNTMAQSLKYLFLGDNRMDEQCFESISLLQELRVLNLSFNELYEIPATALKRLHHLVELYLSGNELTSLPADDLEAMQTLRVLHVNANKLQTLPAEIGKIRKLLVLDVGSNALKYNTANWPYDWNWNWNLDLKYLNLSGNKRLEIKTNNSTSVRDRNLSDFNALTRLRVLGLMDITLTIDSVPEENEDRRVRLSGTDIANMSYGQADTLGRHDHLSTIDMVIPRFQGRDEEIVFGMFDGSEIQQGGSKVAKHLQDYFAEHIAIELKRLRKDEGVPAALRRAFLSYNKELGSSVTPIPVKKDSEAGGNMPGTQSHRPSIISQSSNTFAGPYIPVVLGSSDRTAGAAVCLVYLVGKRAYVANIGDSLAVLSKGDGTAKLLSVKHNAGAASEVQRIRQAGGFISRDGLVNDQLDVTRSMGYFNLTPLIQAAPHVETVDLTEEDEFIIIASKSLWEVMSTQTAVDIARSEREDLMLAAQKLRDFAITYGCPNKISVMIIGVGDLFHRKSKFMKMRNTSTGRGAAGGMLEEDMLLGHKSRRRAADDQPADSTLARLTREVPPPVGEVAMIFTDIKNSTLLWETHPVAMRSAIKIHNGIMRRQLRSIGGYEVKTEGDAFMVCFPTTTSALFWCFTVQTQLLVADWPQEILESADGRDIYDEDSGELIYRGISVRMGVHWGCPVCEVDPITRRMDYFGPMVNRAARISGVADGGQITISADVVRDLKQLEQLHQHYIEAVKAGKTFEDGAEEQAMLAVKKDMQMLNRVGFGISSLGERRLKGLENAEFISLAYPKNLSGRLTYAEKAAAATSGSVGPRAFDHRHIVDVYTVVFRLEHLCSLLRGNKQRAENRVNVLRAVIANAYSNQDDDTRLAAVLENLLTRVENSIAALTLHYSAKTTSMLVAKSGLQIHEIRQAIQMFKDQKVTEH</sequence>
<feature type="compositionally biased region" description="Polar residues" evidence="13">
    <location>
        <begin position="428"/>
        <end position="438"/>
    </location>
</feature>
<reference evidence="17 18" key="1">
    <citation type="journal article" date="2013" name="MBio">
        <title>Genome sequencing of the plant pathogen Taphrina deformans, the causal agent of peach leaf curl.</title>
        <authorList>
            <person name="Cisse O.H."/>
            <person name="Almeida J.M.G.C.F."/>
            <person name="Fonseca A."/>
            <person name="Kumar A.A."/>
            <person name="Salojaervi J."/>
            <person name="Overmyer K."/>
            <person name="Hauser P.M."/>
            <person name="Pagni M."/>
        </authorList>
    </citation>
    <scope>NUCLEOTIDE SEQUENCE [LARGE SCALE GENOMIC DNA]</scope>
    <source>
        <strain evidence="18">PYCC 5710 / ATCC 11124 / CBS 356.35 / IMI 108563 / JCM 9778 / NBRC 8474</strain>
    </source>
</reference>
<dbReference type="Gene3D" id="3.60.40.10">
    <property type="entry name" value="PPM-type phosphatase domain"/>
    <property type="match status" value="1"/>
</dbReference>
<dbReference type="SUPFAM" id="SSF81606">
    <property type="entry name" value="PP2C-like"/>
    <property type="match status" value="1"/>
</dbReference>
<feature type="region of interest" description="Disordered" evidence="13">
    <location>
        <begin position="1254"/>
        <end position="1276"/>
    </location>
</feature>
<dbReference type="InterPro" id="IPR050216">
    <property type="entry name" value="LRR_domain-containing"/>
</dbReference>
<dbReference type="GO" id="GO:0046872">
    <property type="term" value="F:metal ion binding"/>
    <property type="evidence" value="ECO:0007669"/>
    <property type="project" value="UniProtKB-KW"/>
</dbReference>
<dbReference type="Pfam" id="PF23010">
    <property type="entry name" value="RA_3"/>
    <property type="match status" value="1"/>
</dbReference>
<dbReference type="CDD" id="cd17214">
    <property type="entry name" value="RA_CYR1_like"/>
    <property type="match status" value="1"/>
</dbReference>
<dbReference type="PROSITE" id="PS51746">
    <property type="entry name" value="PPM_2"/>
    <property type="match status" value="1"/>
</dbReference>
<dbReference type="OrthoDB" id="2021138at2759"/>
<feature type="compositionally biased region" description="Polar residues" evidence="13">
    <location>
        <begin position="1267"/>
        <end position="1276"/>
    </location>
</feature>
<dbReference type="SMART" id="SM00365">
    <property type="entry name" value="LRR_SD22"/>
    <property type="match status" value="5"/>
</dbReference>
<dbReference type="InterPro" id="IPR001054">
    <property type="entry name" value="A/G_cyclase"/>
</dbReference>
<dbReference type="PROSITE" id="PS50125">
    <property type="entry name" value="GUANYLATE_CYCLASE_2"/>
    <property type="match status" value="1"/>
</dbReference>
<dbReference type="InterPro" id="IPR055414">
    <property type="entry name" value="LRR_R13L4/SHOC2-like"/>
</dbReference>
<dbReference type="PANTHER" id="PTHR48051:SF1">
    <property type="entry name" value="RAS SUPPRESSOR PROTEIN 1"/>
    <property type="match status" value="1"/>
</dbReference>
<keyword evidence="6" id="KW-0479">Metal-binding</keyword>
<evidence type="ECO:0000259" key="15">
    <source>
        <dbReference type="PROSITE" id="PS50200"/>
    </source>
</evidence>
<evidence type="ECO:0000259" key="16">
    <source>
        <dbReference type="PROSITE" id="PS51746"/>
    </source>
</evidence>
<dbReference type="InterPro" id="IPR055071">
    <property type="entry name" value="RA_PHLPP-like"/>
</dbReference>
<evidence type="ECO:0000256" key="11">
    <source>
        <dbReference type="ARBA" id="ARBA00032597"/>
    </source>
</evidence>
<dbReference type="Pfam" id="PF00481">
    <property type="entry name" value="PP2C"/>
    <property type="match status" value="1"/>
</dbReference>
<feature type="region of interest" description="Disordered" evidence="13">
    <location>
        <begin position="185"/>
        <end position="221"/>
    </location>
</feature>
<dbReference type="InterPro" id="IPR036457">
    <property type="entry name" value="PPM-type-like_dom_sf"/>
</dbReference>
<dbReference type="PROSITE" id="PS51450">
    <property type="entry name" value="LRR"/>
    <property type="match status" value="4"/>
</dbReference>
<feature type="compositionally biased region" description="Polar residues" evidence="13">
    <location>
        <begin position="133"/>
        <end position="146"/>
    </location>
</feature>
<evidence type="ECO:0000256" key="8">
    <source>
        <dbReference type="ARBA" id="ARBA00022842"/>
    </source>
</evidence>
<keyword evidence="10" id="KW-0456">Lyase</keyword>
<dbReference type="InterPro" id="IPR032675">
    <property type="entry name" value="LRR_dom_sf"/>
</dbReference>
<feature type="domain" description="Guanylate cyclase" evidence="14">
    <location>
        <begin position="1521"/>
        <end position="1659"/>
    </location>
</feature>
<feature type="compositionally biased region" description="Polar residues" evidence="13">
    <location>
        <begin position="272"/>
        <end position="284"/>
    </location>
</feature>
<dbReference type="GO" id="GO:0005737">
    <property type="term" value="C:cytoplasm"/>
    <property type="evidence" value="ECO:0007669"/>
    <property type="project" value="TreeGrafter"/>
</dbReference>
<evidence type="ECO:0000256" key="1">
    <source>
        <dbReference type="ARBA" id="ARBA00001593"/>
    </source>
</evidence>
<evidence type="ECO:0000313" key="17">
    <source>
        <dbReference type="EMBL" id="CCG83410.1"/>
    </source>
</evidence>
<comment type="similarity">
    <text evidence="2">Belongs to the adenylyl cyclase class-3 family.</text>
</comment>
<dbReference type="InterPro" id="IPR003591">
    <property type="entry name" value="Leu-rich_rpt_typical-subtyp"/>
</dbReference>
<evidence type="ECO:0000256" key="13">
    <source>
        <dbReference type="SAM" id="MobiDB-lite"/>
    </source>
</evidence>
<feature type="domain" description="Ras-associating" evidence="15">
    <location>
        <begin position="440"/>
        <end position="530"/>
    </location>
</feature>
<comment type="catalytic activity">
    <reaction evidence="1">
        <text>ATP = 3',5'-cyclic AMP + diphosphate</text>
        <dbReference type="Rhea" id="RHEA:15389"/>
        <dbReference type="ChEBI" id="CHEBI:30616"/>
        <dbReference type="ChEBI" id="CHEBI:33019"/>
        <dbReference type="ChEBI" id="CHEBI:58165"/>
        <dbReference type="EC" id="4.6.1.1"/>
    </reaction>
</comment>
<dbReference type="Gene3D" id="3.80.10.10">
    <property type="entry name" value="Ribonuclease Inhibitor"/>
    <property type="match status" value="4"/>
</dbReference>
<dbReference type="PROSITE" id="PS50200">
    <property type="entry name" value="RA"/>
    <property type="match status" value="1"/>
</dbReference>
<evidence type="ECO:0000256" key="4">
    <source>
        <dbReference type="ARBA" id="ARBA00021420"/>
    </source>
</evidence>
<dbReference type="STRING" id="1097556.R4XJ65"/>
<dbReference type="EMBL" id="CAHR02000144">
    <property type="protein sequence ID" value="CCG83410.1"/>
    <property type="molecule type" value="Genomic_DNA"/>
</dbReference>
<feature type="compositionally biased region" description="Polar residues" evidence="13">
    <location>
        <begin position="202"/>
        <end position="211"/>
    </location>
</feature>
<evidence type="ECO:0000256" key="2">
    <source>
        <dbReference type="ARBA" id="ARBA00005381"/>
    </source>
</evidence>
<evidence type="ECO:0000313" key="18">
    <source>
        <dbReference type="Proteomes" id="UP000013776"/>
    </source>
</evidence>
<dbReference type="SMART" id="SM00332">
    <property type="entry name" value="PP2Cc"/>
    <property type="match status" value="1"/>
</dbReference>
<dbReference type="FunFam" id="3.80.10.10:FF:000220">
    <property type="entry name" value="Adenylate cyclase AcyA"/>
    <property type="match status" value="1"/>
</dbReference>
<dbReference type="SMART" id="SM00364">
    <property type="entry name" value="LRR_BAC"/>
    <property type="match status" value="10"/>
</dbReference>
<dbReference type="SMART" id="SM00369">
    <property type="entry name" value="LRR_TYP"/>
    <property type="match status" value="11"/>
</dbReference>
<dbReference type="InterPro" id="IPR029787">
    <property type="entry name" value="Nucleotide_cyclase"/>
</dbReference>
<keyword evidence="7" id="KW-0677">Repeat</keyword>
<keyword evidence="8" id="KW-0460">Magnesium</keyword>